<feature type="compositionally biased region" description="Polar residues" evidence="1">
    <location>
        <begin position="125"/>
        <end position="134"/>
    </location>
</feature>
<protein>
    <submittedName>
        <fullName evidence="2">Uncharacterized protein</fullName>
    </submittedName>
</protein>
<evidence type="ECO:0000256" key="1">
    <source>
        <dbReference type="SAM" id="MobiDB-lite"/>
    </source>
</evidence>
<accession>A0A2Z7C6J8</accession>
<dbReference type="Proteomes" id="UP000250235">
    <property type="component" value="Unassembled WGS sequence"/>
</dbReference>
<name>A0A2Z7C6J8_9LAMI</name>
<dbReference type="AlphaFoldDB" id="A0A2Z7C6J8"/>
<feature type="region of interest" description="Disordered" evidence="1">
    <location>
        <begin position="109"/>
        <end position="174"/>
    </location>
</feature>
<evidence type="ECO:0000313" key="2">
    <source>
        <dbReference type="EMBL" id="KZV39885.1"/>
    </source>
</evidence>
<reference evidence="2 3" key="1">
    <citation type="journal article" date="2015" name="Proc. Natl. Acad. Sci. U.S.A.">
        <title>The resurrection genome of Boea hygrometrica: A blueprint for survival of dehydration.</title>
        <authorList>
            <person name="Xiao L."/>
            <person name="Yang G."/>
            <person name="Zhang L."/>
            <person name="Yang X."/>
            <person name="Zhao S."/>
            <person name="Ji Z."/>
            <person name="Zhou Q."/>
            <person name="Hu M."/>
            <person name="Wang Y."/>
            <person name="Chen M."/>
            <person name="Xu Y."/>
            <person name="Jin H."/>
            <person name="Xiao X."/>
            <person name="Hu G."/>
            <person name="Bao F."/>
            <person name="Hu Y."/>
            <person name="Wan P."/>
            <person name="Li L."/>
            <person name="Deng X."/>
            <person name="Kuang T."/>
            <person name="Xiang C."/>
            <person name="Zhu J.K."/>
            <person name="Oliver M.J."/>
            <person name="He Y."/>
        </authorList>
    </citation>
    <scope>NUCLEOTIDE SEQUENCE [LARGE SCALE GENOMIC DNA]</scope>
    <source>
        <strain evidence="3">cv. XS01</strain>
    </source>
</reference>
<gene>
    <name evidence="2" type="ORF">F511_06471</name>
</gene>
<organism evidence="2 3">
    <name type="scientific">Dorcoceras hygrometricum</name>
    <dbReference type="NCBI Taxonomy" id="472368"/>
    <lineage>
        <taxon>Eukaryota</taxon>
        <taxon>Viridiplantae</taxon>
        <taxon>Streptophyta</taxon>
        <taxon>Embryophyta</taxon>
        <taxon>Tracheophyta</taxon>
        <taxon>Spermatophyta</taxon>
        <taxon>Magnoliopsida</taxon>
        <taxon>eudicotyledons</taxon>
        <taxon>Gunneridae</taxon>
        <taxon>Pentapetalae</taxon>
        <taxon>asterids</taxon>
        <taxon>lamiids</taxon>
        <taxon>Lamiales</taxon>
        <taxon>Gesneriaceae</taxon>
        <taxon>Didymocarpoideae</taxon>
        <taxon>Trichosporeae</taxon>
        <taxon>Loxocarpinae</taxon>
        <taxon>Dorcoceras</taxon>
    </lineage>
</organism>
<sequence length="300" mass="33721">MGIDQLKFKSVQLGYLNILQLGNTDPNNKSRKRKYEVKPQYEEQSKQQIMQHSINQCYEMHEGCQKSLQSRPAYQLAKSSHASLYTMHGVSTGEIIDLTRRYELTAKEKQIPPGFSNHDRKLSKAATTQENQNSKNHEATRTRQPLRDPLPGRFTPPSWYQSKEQLKENPAPPISFKIKGEITENLPEKGHVSVCRICVEGKGSKPIGCAGRIGLLFDLVGRAGRIGLRSYMIGCAGRIRLRSNLIGCAGRIGLCFNLTGRDGRIGLRPDLISRAVWPRAQIIQTHAEATKKRVKFSILA</sequence>
<evidence type="ECO:0000313" key="3">
    <source>
        <dbReference type="Proteomes" id="UP000250235"/>
    </source>
</evidence>
<proteinExistence type="predicted"/>
<keyword evidence="3" id="KW-1185">Reference proteome</keyword>
<dbReference type="EMBL" id="KV000875">
    <property type="protein sequence ID" value="KZV39885.1"/>
    <property type="molecule type" value="Genomic_DNA"/>
</dbReference>